<feature type="compositionally biased region" description="Basic and acidic residues" evidence="1">
    <location>
        <begin position="46"/>
        <end position="73"/>
    </location>
</feature>
<keyword evidence="2" id="KW-0472">Membrane</keyword>
<feature type="transmembrane region" description="Helical" evidence="2">
    <location>
        <begin position="239"/>
        <end position="260"/>
    </location>
</feature>
<feature type="transmembrane region" description="Helical" evidence="2">
    <location>
        <begin position="311"/>
        <end position="330"/>
    </location>
</feature>
<comment type="caution">
    <text evidence="3">The sequence shown here is derived from an EMBL/GenBank/DDBJ whole genome shotgun (WGS) entry which is preliminary data.</text>
</comment>
<protein>
    <submittedName>
        <fullName evidence="3">Uncharacterized protein</fullName>
    </submittedName>
</protein>
<evidence type="ECO:0000313" key="3">
    <source>
        <dbReference type="EMBL" id="ORY35358.1"/>
    </source>
</evidence>
<dbReference type="AlphaFoldDB" id="A0A1Y2BKP4"/>
<reference evidence="3 4" key="1">
    <citation type="submission" date="2016-07" db="EMBL/GenBank/DDBJ databases">
        <title>Pervasive Adenine N6-methylation of Active Genes in Fungi.</title>
        <authorList>
            <consortium name="DOE Joint Genome Institute"/>
            <person name="Mondo S.J."/>
            <person name="Dannebaum R.O."/>
            <person name="Kuo R.C."/>
            <person name="Labutti K."/>
            <person name="Haridas S."/>
            <person name="Kuo A."/>
            <person name="Salamov A."/>
            <person name="Ahrendt S.R."/>
            <person name="Lipzen A."/>
            <person name="Sullivan W."/>
            <person name="Andreopoulos W.B."/>
            <person name="Clum A."/>
            <person name="Lindquist E."/>
            <person name="Daum C."/>
            <person name="Ramamoorthy G.K."/>
            <person name="Gryganskyi A."/>
            <person name="Culley D."/>
            <person name="Magnuson J.K."/>
            <person name="James T.Y."/>
            <person name="O'Malley M.A."/>
            <person name="Stajich J.E."/>
            <person name="Spatafora J.W."/>
            <person name="Visel A."/>
            <person name="Grigoriev I.V."/>
        </authorList>
    </citation>
    <scope>NUCLEOTIDE SEQUENCE [LARGE SCALE GENOMIC DNA]</scope>
    <source>
        <strain evidence="3 4">68-887.2</strain>
    </source>
</reference>
<name>A0A1Y2BKP4_9TREE</name>
<keyword evidence="2" id="KW-0812">Transmembrane</keyword>
<feature type="region of interest" description="Disordered" evidence="1">
    <location>
        <begin position="23"/>
        <end position="97"/>
    </location>
</feature>
<feature type="transmembrane region" description="Helical" evidence="2">
    <location>
        <begin position="665"/>
        <end position="687"/>
    </location>
</feature>
<sequence length="798" mass="91014">MMSTVDEDPYKFKPSKEIVPYAHEGDAFPKTSSRLKQTPEALKGIEAGRKHEDKLREKYYDKKRKKEEAEKKALIRGMPQSGGGDDDSTVDSNNKSHSAGKILKRLRKHNSQWFSKLRRASWPHKFLYFIYVIPMVLTFLILALVLFLPWTFIRPLRPNLWDDRNKKWARAVWSAQYRPPGNGAGKQSRWNNNRDVRAPYGYGPEGQENYGFWTGFCKKRTWEMYELLREIEHGARRQGLQVVGALSGIIIFAMQVWMMAEEYRKPQIKATLTDLFDGGKNTQAIQDAQNVGCGYYLGSGTALWSGEMENLAWYGFYHGIVALLGLCLVLEEVFNVRMGLLAPQWSRTGTGWSMMFLATCCVTSSQDWGIKSQIRTRYLVLYLIFFSGTYNVLRGFLASLFGDVTLIPASIADDTYRNNRLPLRPWSEDAFRFWKKPKHGTFYMPKKRDRYAVEDMSWTQRIAISIGDQAVANAVMRRKEYTHESNKATGSGHRLKVRWKSAEEEELEAGQAGRAFWHGCPTRLPPLDMDDLIKCIHSDHEQLQWYCTALADWDPVPALIRRQESSRGSDLSALWMRMLLKWYDIRRCWAIGCSVTMVLLHGWLLANDVGVSSYKAYASQYDDAVSSWKANGGPSETDCAYYGGSSLSVMVQFGSSASSGILSTIAWAVTWHCFLISMCLGVFFVSLTNNRTFGMHFPFGITLIGPRLSSNSIGWTIGFVAFATLQLGLFPTHSDWTMIARGICYACVASWVTFIFPNEPMRNIASRNAFWPGASQAAVKYMESKKFYHEPYKFDPPL</sequence>
<proteinExistence type="predicted"/>
<feature type="transmembrane region" description="Helical" evidence="2">
    <location>
        <begin position="736"/>
        <end position="757"/>
    </location>
</feature>
<feature type="transmembrane region" description="Helical" evidence="2">
    <location>
        <begin position="708"/>
        <end position="730"/>
    </location>
</feature>
<keyword evidence="2" id="KW-1133">Transmembrane helix</keyword>
<dbReference type="EMBL" id="MCFC01000001">
    <property type="protein sequence ID" value="ORY35358.1"/>
    <property type="molecule type" value="Genomic_DNA"/>
</dbReference>
<evidence type="ECO:0000313" key="4">
    <source>
        <dbReference type="Proteomes" id="UP000193986"/>
    </source>
</evidence>
<dbReference type="OrthoDB" id="2560567at2759"/>
<feature type="transmembrane region" description="Helical" evidence="2">
    <location>
        <begin position="126"/>
        <end position="148"/>
    </location>
</feature>
<evidence type="ECO:0000256" key="2">
    <source>
        <dbReference type="SAM" id="Phobius"/>
    </source>
</evidence>
<keyword evidence="4" id="KW-1185">Reference proteome</keyword>
<organism evidence="3 4">
    <name type="scientific">Naematelia encephala</name>
    <dbReference type="NCBI Taxonomy" id="71784"/>
    <lineage>
        <taxon>Eukaryota</taxon>
        <taxon>Fungi</taxon>
        <taxon>Dikarya</taxon>
        <taxon>Basidiomycota</taxon>
        <taxon>Agaricomycotina</taxon>
        <taxon>Tremellomycetes</taxon>
        <taxon>Tremellales</taxon>
        <taxon>Naemateliaceae</taxon>
        <taxon>Naematelia</taxon>
    </lineage>
</organism>
<accession>A0A1Y2BKP4</accession>
<evidence type="ECO:0000256" key="1">
    <source>
        <dbReference type="SAM" id="MobiDB-lite"/>
    </source>
</evidence>
<dbReference type="InParanoid" id="A0A1Y2BKP4"/>
<feature type="transmembrane region" description="Helical" evidence="2">
    <location>
        <begin position="376"/>
        <end position="393"/>
    </location>
</feature>
<gene>
    <name evidence="3" type="ORF">BCR39DRAFT_3427</name>
</gene>
<dbReference type="Proteomes" id="UP000193986">
    <property type="component" value="Unassembled WGS sequence"/>
</dbReference>